<evidence type="ECO:0000259" key="5">
    <source>
        <dbReference type="PROSITE" id="PS51158"/>
    </source>
</evidence>
<feature type="region of interest" description="Disordered" evidence="4">
    <location>
        <begin position="315"/>
        <end position="377"/>
    </location>
</feature>
<dbReference type="AlphaFoldDB" id="A0AAD2K729"/>
<sequence>MATDNNLPLVNFTDESNALQPCESRRGAANGCLSIATHALGNQNSALGSRKVCRPCFEYYVRKPDTLKARNSRSAPDLYEKAREIRQQNIHARTGVITDVSHSKRKILPLPRDPSASSGAMGPPQYIPSGGARSFRSPSPSNSLSFNPSTGYSSNHTSYQQFRALVGQSAASGVSIDTINILAQVRYEVANKQGGQQFKTISEGLLVPARVTASTLLDLTVSTVMPLLNKAVAPFKFERKHMTVRDVDRWVNLEIEPADSHVLESLCYKISRAKGKEKGPPVFTKPRKPPVVALVIGCDEWQRYDDWLDQRFTAKESEQSTNAPIQLPLSASTTESTQTESINSSSQTSSSHSSVLRPQTPPRSLKRAVPDHESPDQQRFREALIAGGSRAMNKHGRIPITESIHIFQIPLRTLNNLLSCVATSPEASIKSSSPKPYFECDQAQAQLGTLSTDLSQRLGVGSFKDAHVGWLRMTPLSQSGLGRIRNQKIAVKRLFCGRSTKGSLIRLGCRDEYDDTMIEANVHLWSQALFMSAMSFVSHRVRSAVKQIPPSLVIPDLRFVDAAMGQVHKGVSGNAVANVTSLTRTYLLEELIPLEVAGEFKKFVHNSEAKPALQKDDPGYYIAEFLCFTQHYQYTKSGGLVFLSDYQGSTTLLTDAQVMTSPELTLDEVFGGGNVPSVFSKFESEHACNEYCHAFGMTPFIAPMDDDT</sequence>
<dbReference type="Proteomes" id="UP001295794">
    <property type="component" value="Unassembled WGS sequence"/>
</dbReference>
<proteinExistence type="predicted"/>
<keyword evidence="2" id="KW-0808">Transferase</keyword>
<evidence type="ECO:0000313" key="7">
    <source>
        <dbReference type="Proteomes" id="UP001295794"/>
    </source>
</evidence>
<name>A0AAD2K729_9AGAR</name>
<organism evidence="6 7">
    <name type="scientific">Mycena citricolor</name>
    <dbReference type="NCBI Taxonomy" id="2018698"/>
    <lineage>
        <taxon>Eukaryota</taxon>
        <taxon>Fungi</taxon>
        <taxon>Dikarya</taxon>
        <taxon>Basidiomycota</taxon>
        <taxon>Agaricomycotina</taxon>
        <taxon>Agaricomycetes</taxon>
        <taxon>Agaricomycetidae</taxon>
        <taxon>Agaricales</taxon>
        <taxon>Marasmiineae</taxon>
        <taxon>Mycenaceae</taxon>
        <taxon>Mycena</taxon>
    </lineage>
</organism>
<evidence type="ECO:0000256" key="2">
    <source>
        <dbReference type="ARBA" id="ARBA00022679"/>
    </source>
</evidence>
<dbReference type="Pfam" id="PF02816">
    <property type="entry name" value="Alpha_kinase"/>
    <property type="match status" value="1"/>
</dbReference>
<evidence type="ECO:0000256" key="3">
    <source>
        <dbReference type="ARBA" id="ARBA00022777"/>
    </source>
</evidence>
<feature type="region of interest" description="Disordered" evidence="4">
    <location>
        <begin position="101"/>
        <end position="150"/>
    </location>
</feature>
<evidence type="ECO:0000256" key="4">
    <source>
        <dbReference type="SAM" id="MobiDB-lite"/>
    </source>
</evidence>
<dbReference type="PROSITE" id="PS51158">
    <property type="entry name" value="ALPHA_KINASE"/>
    <property type="match status" value="1"/>
</dbReference>
<evidence type="ECO:0000313" key="6">
    <source>
        <dbReference type="EMBL" id="CAK5282518.1"/>
    </source>
</evidence>
<keyword evidence="1" id="KW-0723">Serine/threonine-protein kinase</keyword>
<dbReference type="Gene3D" id="3.20.200.10">
    <property type="entry name" value="MHCK/EF2 kinase"/>
    <property type="match status" value="1"/>
</dbReference>
<dbReference type="GO" id="GO:0004674">
    <property type="term" value="F:protein serine/threonine kinase activity"/>
    <property type="evidence" value="ECO:0007669"/>
    <property type="project" value="UniProtKB-KW"/>
</dbReference>
<dbReference type="EMBL" id="CAVNYO010000455">
    <property type="protein sequence ID" value="CAK5282518.1"/>
    <property type="molecule type" value="Genomic_DNA"/>
</dbReference>
<keyword evidence="3" id="KW-0418">Kinase</keyword>
<evidence type="ECO:0000256" key="1">
    <source>
        <dbReference type="ARBA" id="ARBA00022527"/>
    </source>
</evidence>
<feature type="domain" description="Alpha-type protein kinase" evidence="5">
    <location>
        <begin position="455"/>
        <end position="700"/>
    </location>
</feature>
<dbReference type="InterPro" id="IPR011009">
    <property type="entry name" value="Kinase-like_dom_sf"/>
</dbReference>
<gene>
    <name evidence="6" type="ORF">MYCIT1_LOCUS34323</name>
</gene>
<keyword evidence="7" id="KW-1185">Reference proteome</keyword>
<accession>A0AAD2K729</accession>
<feature type="compositionally biased region" description="Low complexity" evidence="4">
    <location>
        <begin position="330"/>
        <end position="354"/>
    </location>
</feature>
<comment type="caution">
    <text evidence="6">The sequence shown here is derived from an EMBL/GenBank/DDBJ whole genome shotgun (WGS) entry which is preliminary data.</text>
</comment>
<protein>
    <recommendedName>
        <fullName evidence="5">Alpha-type protein kinase domain-containing protein</fullName>
    </recommendedName>
</protein>
<reference evidence="6" key="1">
    <citation type="submission" date="2023-11" db="EMBL/GenBank/DDBJ databases">
        <authorList>
            <person name="De Vega J J."/>
            <person name="De Vega J J."/>
        </authorList>
    </citation>
    <scope>NUCLEOTIDE SEQUENCE</scope>
</reference>
<feature type="compositionally biased region" description="Basic and acidic residues" evidence="4">
    <location>
        <begin position="368"/>
        <end position="377"/>
    </location>
</feature>
<dbReference type="SUPFAM" id="SSF56112">
    <property type="entry name" value="Protein kinase-like (PK-like)"/>
    <property type="match status" value="1"/>
</dbReference>
<dbReference type="InterPro" id="IPR004166">
    <property type="entry name" value="a-kinase_dom"/>
</dbReference>
<feature type="compositionally biased region" description="Low complexity" evidence="4">
    <location>
        <begin position="133"/>
        <end position="149"/>
    </location>
</feature>
<dbReference type="GO" id="GO:0005524">
    <property type="term" value="F:ATP binding"/>
    <property type="evidence" value="ECO:0007669"/>
    <property type="project" value="InterPro"/>
</dbReference>